<comment type="caution">
    <text evidence="2">The sequence shown here is derived from an EMBL/GenBank/DDBJ whole genome shotgun (WGS) entry which is preliminary data.</text>
</comment>
<protein>
    <submittedName>
        <fullName evidence="2">Uncharacterized protein</fullName>
    </submittedName>
</protein>
<sequence length="128" mass="13487">MVMGQRGLGGHSFDHPVRGDPGVEVEGVEAEVRRVMSMRWLRMGMYPSAMISLVEEGGEGTSSHAAVGTPEFHVDLNEPASNYHDVYFSLGGTPASAYPHAGPSVPASLSSCVGATTSISKEEKCSGY</sequence>
<dbReference type="Proteomes" id="UP001341840">
    <property type="component" value="Unassembled WGS sequence"/>
</dbReference>
<name>A0ABU6Y9A7_9FABA</name>
<feature type="region of interest" description="Disordered" evidence="1">
    <location>
        <begin position="1"/>
        <end position="20"/>
    </location>
</feature>
<gene>
    <name evidence="2" type="ORF">PIB30_022719</name>
</gene>
<accession>A0ABU6Y9A7</accession>
<evidence type="ECO:0000256" key="1">
    <source>
        <dbReference type="SAM" id="MobiDB-lite"/>
    </source>
</evidence>
<evidence type="ECO:0000313" key="3">
    <source>
        <dbReference type="Proteomes" id="UP001341840"/>
    </source>
</evidence>
<reference evidence="2 3" key="1">
    <citation type="journal article" date="2023" name="Plants (Basel)">
        <title>Bridging the Gap: Combining Genomics and Transcriptomics Approaches to Understand Stylosanthes scabra, an Orphan Legume from the Brazilian Caatinga.</title>
        <authorList>
            <person name="Ferreira-Neto J.R.C."/>
            <person name="da Silva M.D."/>
            <person name="Binneck E."/>
            <person name="de Melo N.F."/>
            <person name="da Silva R.H."/>
            <person name="de Melo A.L.T.M."/>
            <person name="Pandolfi V."/>
            <person name="Bustamante F.O."/>
            <person name="Brasileiro-Vidal A.C."/>
            <person name="Benko-Iseppon A.M."/>
        </authorList>
    </citation>
    <scope>NUCLEOTIDE SEQUENCE [LARGE SCALE GENOMIC DNA]</scope>
    <source>
        <tissue evidence="2">Leaves</tissue>
    </source>
</reference>
<keyword evidence="3" id="KW-1185">Reference proteome</keyword>
<proteinExistence type="predicted"/>
<dbReference type="EMBL" id="JASCZI010241733">
    <property type="protein sequence ID" value="MED6205976.1"/>
    <property type="molecule type" value="Genomic_DNA"/>
</dbReference>
<evidence type="ECO:0000313" key="2">
    <source>
        <dbReference type="EMBL" id="MED6205976.1"/>
    </source>
</evidence>
<feature type="compositionally biased region" description="Gly residues" evidence="1">
    <location>
        <begin position="1"/>
        <end position="10"/>
    </location>
</feature>
<organism evidence="2 3">
    <name type="scientific">Stylosanthes scabra</name>
    <dbReference type="NCBI Taxonomy" id="79078"/>
    <lineage>
        <taxon>Eukaryota</taxon>
        <taxon>Viridiplantae</taxon>
        <taxon>Streptophyta</taxon>
        <taxon>Embryophyta</taxon>
        <taxon>Tracheophyta</taxon>
        <taxon>Spermatophyta</taxon>
        <taxon>Magnoliopsida</taxon>
        <taxon>eudicotyledons</taxon>
        <taxon>Gunneridae</taxon>
        <taxon>Pentapetalae</taxon>
        <taxon>rosids</taxon>
        <taxon>fabids</taxon>
        <taxon>Fabales</taxon>
        <taxon>Fabaceae</taxon>
        <taxon>Papilionoideae</taxon>
        <taxon>50 kb inversion clade</taxon>
        <taxon>dalbergioids sensu lato</taxon>
        <taxon>Dalbergieae</taxon>
        <taxon>Pterocarpus clade</taxon>
        <taxon>Stylosanthes</taxon>
    </lineage>
</organism>